<reference evidence="4 5" key="1">
    <citation type="submission" date="2019-11" db="EMBL/GenBank/DDBJ databases">
        <title>First report of rice panicle blight caused by Xanthomonas sp. in Iran.</title>
        <authorList>
            <person name="Mirghasempour S.A."/>
            <person name="Huang S."/>
            <person name="Brady C.L."/>
            <person name="Studholme D.J."/>
        </authorList>
    </citation>
    <scope>NUCLEOTIDE SEQUENCE [LARGE SCALE GENOMIC DNA]</scope>
    <source>
        <strain evidence="2 5">ASD011</strain>
        <strain evidence="4">SAM114</strain>
    </source>
</reference>
<dbReference type="EMBL" id="WJPM01000015">
    <property type="protein sequence ID" value="MRH76090.1"/>
    <property type="molecule type" value="Genomic_DNA"/>
</dbReference>
<name>A0A6N7QI10_9XANT</name>
<proteinExistence type="predicted"/>
<dbReference type="RefSeq" id="WP_153752346.1">
    <property type="nucleotide sequence ID" value="NZ_WJPM01000015.1"/>
</dbReference>
<comment type="caution">
    <text evidence="2">The sequence shown here is derived from an EMBL/GenBank/DDBJ whole genome shotgun (WGS) entry which is preliminary data.</text>
</comment>
<organism evidence="2 5">
    <name type="scientific">Xanthomonas sontii</name>
    <dbReference type="NCBI Taxonomy" id="2650745"/>
    <lineage>
        <taxon>Bacteria</taxon>
        <taxon>Pseudomonadati</taxon>
        <taxon>Pseudomonadota</taxon>
        <taxon>Gammaproteobacteria</taxon>
        <taxon>Lysobacterales</taxon>
        <taxon>Lysobacteraceae</taxon>
        <taxon>Xanthomonas</taxon>
    </lineage>
</organism>
<protein>
    <submittedName>
        <fullName evidence="2">Uncharacterized protein</fullName>
    </submittedName>
</protein>
<accession>A0A6N7QI10</accession>
<gene>
    <name evidence="2" type="ORF">GIY21_16275</name>
    <name evidence="3" type="ORF">GIY22_15810</name>
</gene>
<evidence type="ECO:0000256" key="1">
    <source>
        <dbReference type="SAM" id="SignalP"/>
    </source>
</evidence>
<feature type="chain" id="PRO_5026679148" evidence="1">
    <location>
        <begin position="19"/>
        <end position="269"/>
    </location>
</feature>
<keyword evidence="4" id="KW-1185">Reference proteome</keyword>
<dbReference type="EMBL" id="WJPN01000015">
    <property type="protein sequence ID" value="MRH01855.1"/>
    <property type="molecule type" value="Genomic_DNA"/>
</dbReference>
<evidence type="ECO:0000313" key="5">
    <source>
        <dbReference type="Proteomes" id="UP000439314"/>
    </source>
</evidence>
<evidence type="ECO:0000313" key="2">
    <source>
        <dbReference type="EMBL" id="MRH01855.1"/>
    </source>
</evidence>
<evidence type="ECO:0000313" key="3">
    <source>
        <dbReference type="EMBL" id="MRH76090.1"/>
    </source>
</evidence>
<dbReference type="Proteomes" id="UP000437931">
    <property type="component" value="Unassembled WGS sequence"/>
</dbReference>
<dbReference type="Proteomes" id="UP000439314">
    <property type="component" value="Unassembled WGS sequence"/>
</dbReference>
<keyword evidence="1" id="KW-0732">Signal</keyword>
<feature type="signal peptide" evidence="1">
    <location>
        <begin position="1"/>
        <end position="18"/>
    </location>
</feature>
<dbReference type="AlphaFoldDB" id="A0A6N7QI10"/>
<reference evidence="3" key="2">
    <citation type="journal article" date="2020" name="Plant Dis.">
        <title>A Grain Rot of Rice in Iran Caused by a Xanthomonas Strain Closely Related to X. sacchari.</title>
        <authorList>
            <person name="Mirghasempour S.A."/>
            <person name="Huang S."/>
            <person name="Studholme D.J."/>
            <person name="Brady C.L."/>
        </authorList>
    </citation>
    <scope>NUCLEOTIDE SEQUENCE</scope>
    <source>
        <strain evidence="3">SAM114</strain>
    </source>
</reference>
<sequence length="269" mass="29743">MRIALVIVVAVASLWLLAAGRAAAPAGRQAPIRIASVSIQYTYMGWGYVDERFQLVPARNGVGFIMRWADKYGARHAEQRVATDKVMALFAAARAPRIDRATGLDVLQQRAMAPATIARIRNALFVDRDCPPLQQRQLRAAQVNGDGVRDALERLYGETIPWTDDSPSMTVRIVPERGAPLEFHSQSQKPFMLAWIHGLPGGRRDQEMDGPEATWSLPLSDALVEVLPALSPARKRLAREQLVRVLARNLERRSPLSCLQDRGNAHAGS</sequence>
<evidence type="ECO:0000313" key="4">
    <source>
        <dbReference type="Proteomes" id="UP000437931"/>
    </source>
</evidence>